<gene>
    <name evidence="1" type="ORF">MetfoDRAFT_1110</name>
</gene>
<dbReference type="STRING" id="647171.MetfoDRAFT_1110"/>
<dbReference type="AlphaFoldDB" id="H1KZ87"/>
<dbReference type="Proteomes" id="UP000003706">
    <property type="component" value="Unassembled WGS sequence"/>
</dbReference>
<dbReference type="InterPro" id="IPR012675">
    <property type="entry name" value="Beta-grasp_dom_sf"/>
</dbReference>
<reference evidence="1 2" key="1">
    <citation type="submission" date="2011-09" db="EMBL/GenBank/DDBJ databases">
        <title>The draft genome of Methanotorris formicicus Mc-S-70.</title>
        <authorList>
            <consortium name="US DOE Joint Genome Institute (JGI-PGF)"/>
            <person name="Lucas S."/>
            <person name="Han J."/>
            <person name="Lapidus A."/>
            <person name="Cheng J.-F."/>
            <person name="Goodwin L."/>
            <person name="Pitluck S."/>
            <person name="Peters L."/>
            <person name="Land M.L."/>
            <person name="Hauser L."/>
            <person name="Sieprawska-Lupa M."/>
            <person name="Takai K."/>
            <person name="Miyazaki J."/>
            <person name="Whitman W."/>
            <person name="Woyke T.J."/>
        </authorList>
    </citation>
    <scope>NUCLEOTIDE SEQUENCE [LARGE SCALE GENOMIC DNA]</scope>
    <source>
        <strain evidence="1 2">Mc-S-70</strain>
    </source>
</reference>
<comment type="caution">
    <text evidence="1">The sequence shown here is derived from an EMBL/GenBank/DDBJ whole genome shotgun (WGS) entry which is preliminary data.</text>
</comment>
<evidence type="ECO:0000313" key="1">
    <source>
        <dbReference type="EMBL" id="EHP86241.1"/>
    </source>
</evidence>
<dbReference type="RefSeq" id="WP_007044542.1">
    <property type="nucleotide sequence ID" value="NZ_AGJL01000025.1"/>
</dbReference>
<dbReference type="Gene3D" id="3.10.20.30">
    <property type="match status" value="1"/>
</dbReference>
<evidence type="ECO:0000313" key="2">
    <source>
        <dbReference type="Proteomes" id="UP000003706"/>
    </source>
</evidence>
<dbReference type="EMBL" id="AGJL01000025">
    <property type="protein sequence ID" value="EHP86241.1"/>
    <property type="molecule type" value="Genomic_DNA"/>
</dbReference>
<keyword evidence="2" id="KW-1185">Reference proteome</keyword>
<sequence length="64" mass="7440">MKIYVKYDDVERVIEIEKGSKVRDLLKKLNLRNVIVMRNDEFLLDDDGLMENDNIKIIKVSSGG</sequence>
<proteinExistence type="predicted"/>
<dbReference type="OrthoDB" id="62285at2157"/>
<dbReference type="Pfam" id="PF02597">
    <property type="entry name" value="ThiS"/>
    <property type="match status" value="1"/>
</dbReference>
<name>H1KZ87_9EURY</name>
<dbReference type="InterPro" id="IPR003749">
    <property type="entry name" value="ThiS/MoaD-like"/>
</dbReference>
<accession>H1KZ87</accession>
<protein>
    <submittedName>
        <fullName evidence="1">Thiamine S protein</fullName>
    </submittedName>
</protein>
<dbReference type="SUPFAM" id="SSF54285">
    <property type="entry name" value="MoaD/ThiS"/>
    <property type="match status" value="1"/>
</dbReference>
<organism evidence="1 2">
    <name type="scientific">Methanotorris formicicus Mc-S-70</name>
    <dbReference type="NCBI Taxonomy" id="647171"/>
    <lineage>
        <taxon>Archaea</taxon>
        <taxon>Methanobacteriati</taxon>
        <taxon>Methanobacteriota</taxon>
        <taxon>Methanomada group</taxon>
        <taxon>Methanococci</taxon>
        <taxon>Methanococcales</taxon>
        <taxon>Methanocaldococcaceae</taxon>
        <taxon>Methanotorris</taxon>
    </lineage>
</organism>
<dbReference type="InterPro" id="IPR016155">
    <property type="entry name" value="Mopterin_synth/thiamin_S_b"/>
</dbReference>